<feature type="transmembrane region" description="Helical" evidence="5">
    <location>
        <begin position="177"/>
        <end position="195"/>
    </location>
</feature>
<dbReference type="GO" id="GO:0016020">
    <property type="term" value="C:membrane"/>
    <property type="evidence" value="ECO:0007669"/>
    <property type="project" value="UniProtKB-SubCell"/>
</dbReference>
<comment type="caution">
    <text evidence="6">The sequence shown here is derived from an EMBL/GenBank/DDBJ whole genome shotgun (WGS) entry which is preliminary data.</text>
</comment>
<dbReference type="InterPro" id="IPR002293">
    <property type="entry name" value="AA/rel_permease1"/>
</dbReference>
<evidence type="ECO:0000313" key="6">
    <source>
        <dbReference type="EMBL" id="PGG96465.1"/>
    </source>
</evidence>
<dbReference type="GO" id="GO:0015179">
    <property type="term" value="F:L-amino acid transmembrane transporter activity"/>
    <property type="evidence" value="ECO:0007669"/>
    <property type="project" value="TreeGrafter"/>
</dbReference>
<dbReference type="AlphaFoldDB" id="A0A2B7WIA9"/>
<feature type="transmembrane region" description="Helical" evidence="5">
    <location>
        <begin position="417"/>
        <end position="433"/>
    </location>
</feature>
<feature type="transmembrane region" description="Helical" evidence="5">
    <location>
        <begin position="337"/>
        <end position="355"/>
    </location>
</feature>
<gene>
    <name evidence="6" type="ORF">AJ80_09827</name>
</gene>
<organism evidence="6 7">
    <name type="scientific">Polytolypa hystricis (strain UAMH7299)</name>
    <dbReference type="NCBI Taxonomy" id="1447883"/>
    <lineage>
        <taxon>Eukaryota</taxon>
        <taxon>Fungi</taxon>
        <taxon>Dikarya</taxon>
        <taxon>Ascomycota</taxon>
        <taxon>Pezizomycotina</taxon>
        <taxon>Eurotiomycetes</taxon>
        <taxon>Eurotiomycetidae</taxon>
        <taxon>Onygenales</taxon>
        <taxon>Onygenales incertae sedis</taxon>
        <taxon>Polytolypa</taxon>
    </lineage>
</organism>
<evidence type="ECO:0000256" key="3">
    <source>
        <dbReference type="ARBA" id="ARBA00022989"/>
    </source>
</evidence>
<feature type="transmembrane region" description="Helical" evidence="5">
    <location>
        <begin position="137"/>
        <end position="165"/>
    </location>
</feature>
<keyword evidence="7" id="KW-1185">Reference proteome</keyword>
<feature type="transmembrane region" description="Helical" evidence="5">
    <location>
        <begin position="94"/>
        <end position="117"/>
    </location>
</feature>
<evidence type="ECO:0000256" key="1">
    <source>
        <dbReference type="ARBA" id="ARBA00004141"/>
    </source>
</evidence>
<feature type="transmembrane region" description="Helical" evidence="5">
    <location>
        <begin position="201"/>
        <end position="225"/>
    </location>
</feature>
<reference evidence="6 7" key="1">
    <citation type="submission" date="2017-10" db="EMBL/GenBank/DDBJ databases">
        <title>Comparative genomics in systemic dimorphic fungi from Ajellomycetaceae.</title>
        <authorList>
            <person name="Munoz J.F."/>
            <person name="Mcewen J.G."/>
            <person name="Clay O.K."/>
            <person name="Cuomo C.A."/>
        </authorList>
    </citation>
    <scope>NUCLEOTIDE SEQUENCE [LARGE SCALE GENOMIC DNA]</scope>
    <source>
        <strain evidence="6 7">UAMH7299</strain>
    </source>
</reference>
<dbReference type="Gene3D" id="1.20.1740.10">
    <property type="entry name" value="Amino acid/polyamine transporter I"/>
    <property type="match status" value="1"/>
</dbReference>
<comment type="subcellular location">
    <subcellularLocation>
        <location evidence="1">Membrane</location>
        <topology evidence="1">Multi-pass membrane protein</topology>
    </subcellularLocation>
</comment>
<dbReference type="InterPro" id="IPR050598">
    <property type="entry name" value="AminoAcid_Transporter"/>
</dbReference>
<protein>
    <recommendedName>
        <fullName evidence="8">Amino acid permease/ SLC12A domain-containing protein</fullName>
    </recommendedName>
</protein>
<feature type="transmembrane region" description="Helical" evidence="5">
    <location>
        <begin position="60"/>
        <end position="82"/>
    </location>
</feature>
<keyword evidence="4 5" id="KW-0472">Membrane</keyword>
<evidence type="ECO:0000256" key="2">
    <source>
        <dbReference type="ARBA" id="ARBA00022692"/>
    </source>
</evidence>
<evidence type="ECO:0000256" key="5">
    <source>
        <dbReference type="SAM" id="Phobius"/>
    </source>
</evidence>
<dbReference type="FunFam" id="1.20.1740.10:FF:000025">
    <property type="entry name" value="High-affinity methionine permease"/>
    <property type="match status" value="1"/>
</dbReference>
<evidence type="ECO:0000313" key="7">
    <source>
        <dbReference type="Proteomes" id="UP000224634"/>
    </source>
</evidence>
<feature type="transmembrane region" description="Helical" evidence="5">
    <location>
        <begin position="483"/>
        <end position="505"/>
    </location>
</feature>
<sequence length="574" mass="62756">MGSKDTFTVNENDSSDTVIADGNLEFVREQGGNDSLPSYQEASGAPVEKQSPLGYQVHTFTLIFLNIGQMVGTGVFSTPASILGNLGSVGLSMIYWFLGFIFAGSALAIYLELSSYFPSRSGGEVVYLEQAYPRPKYLLPTAFAVQSVIVSFSSSNAIVLAQYIFRIADHTPTDWQMKGVAVAGYSIAVLLLVFSNKLGLWLSNAVGVVKVLTLLFISITGLVVLGGHTSVSDPRANFRGSFEGTSGDAYGITNALVKVTFAYKGYQNAFNVVNENPIRTLTRSAPISLVIVAILYILCNIAYFAAVPKEELVEAEQVAASLFFRAVFGSGGASRGLNFLIALSAFGNLVTVLIGQSRAIRECGRQGVIPFPKFWASTYPFGTPLGPYFLKWSMTVLMILAPPAGDAFNFVVDLQSYPDAIFYFAMTVGLILIRRQRKHIGASKTEFRSWDIALAITLLVNAFMLVMPWYPPEGGMFAGDVSFWYATYVVVGIAIILVCVIYYYLWIHLIPKWKGYQIRQDVLVLDDGATTHRLVKVPNDQLAAWDKEHDVVGRLRHRNGHAFSGDEGVRAGEP</sequence>
<evidence type="ECO:0008006" key="8">
    <source>
        <dbReference type="Google" id="ProtNLM"/>
    </source>
</evidence>
<evidence type="ECO:0000256" key="4">
    <source>
        <dbReference type="ARBA" id="ARBA00023136"/>
    </source>
</evidence>
<keyword evidence="2 5" id="KW-0812">Transmembrane</keyword>
<keyword evidence="3 5" id="KW-1133">Transmembrane helix</keyword>
<feature type="transmembrane region" description="Helical" evidence="5">
    <location>
        <begin position="453"/>
        <end position="471"/>
    </location>
</feature>
<feature type="transmembrane region" description="Helical" evidence="5">
    <location>
        <begin position="287"/>
        <end position="306"/>
    </location>
</feature>
<accession>A0A2B7WIA9</accession>
<proteinExistence type="predicted"/>
<dbReference type="Proteomes" id="UP000224634">
    <property type="component" value="Unassembled WGS sequence"/>
</dbReference>
<dbReference type="STRING" id="1447883.A0A2B7WIA9"/>
<dbReference type="Pfam" id="PF13520">
    <property type="entry name" value="AA_permease_2"/>
    <property type="match status" value="1"/>
</dbReference>
<dbReference type="PANTHER" id="PTHR11785:SF353">
    <property type="entry name" value="METHIONINE TRANSPORTER (EUROFUNG)"/>
    <property type="match status" value="1"/>
</dbReference>
<dbReference type="PANTHER" id="PTHR11785">
    <property type="entry name" value="AMINO ACID TRANSPORTER"/>
    <property type="match status" value="1"/>
</dbReference>
<name>A0A2B7WIA9_POLH7</name>
<dbReference type="OrthoDB" id="5982228at2759"/>
<dbReference type="EMBL" id="PDNA01000360">
    <property type="protein sequence ID" value="PGG96465.1"/>
    <property type="molecule type" value="Genomic_DNA"/>
</dbReference>